<dbReference type="InterPro" id="IPR036388">
    <property type="entry name" value="WH-like_DNA-bd_sf"/>
</dbReference>
<evidence type="ECO:0000256" key="2">
    <source>
        <dbReference type="ARBA" id="ARBA00023015"/>
    </source>
</evidence>
<dbReference type="SUPFAM" id="SSF53850">
    <property type="entry name" value="Periplasmic binding protein-like II"/>
    <property type="match status" value="1"/>
</dbReference>
<dbReference type="Gene3D" id="1.10.10.10">
    <property type="entry name" value="Winged helix-like DNA-binding domain superfamily/Winged helix DNA-binding domain"/>
    <property type="match status" value="1"/>
</dbReference>
<dbReference type="InterPro" id="IPR005119">
    <property type="entry name" value="LysR_subst-bd"/>
</dbReference>
<comment type="similarity">
    <text evidence="1">Belongs to the LysR transcriptional regulatory family.</text>
</comment>
<proteinExistence type="inferred from homology"/>
<keyword evidence="7" id="KW-1185">Reference proteome</keyword>
<dbReference type="InterPro" id="IPR036390">
    <property type="entry name" value="WH_DNA-bd_sf"/>
</dbReference>
<reference evidence="7" key="2">
    <citation type="journal article" date="2020" name="Int. J. Syst. Evol. Microbiol.">
        <title>Genomic insights into a novel species Rhodoferax aquaticus sp. nov., isolated from freshwater.</title>
        <authorList>
            <person name="Li T."/>
            <person name="Zhuo Y."/>
            <person name="Jin C.Z."/>
            <person name="Wu X."/>
            <person name="Ko S.R."/>
            <person name="Jin F.J."/>
            <person name="Ahn C.Y."/>
            <person name="Oh H.M."/>
            <person name="Lee H.G."/>
            <person name="Jin L."/>
        </authorList>
    </citation>
    <scope>NUCLEOTIDE SEQUENCE [LARGE SCALE GENOMIC DNA]</scope>
    <source>
        <strain evidence="7">Gr-4</strain>
    </source>
</reference>
<dbReference type="AlphaFoldDB" id="A0A515EV97"/>
<gene>
    <name evidence="6" type="ORF">EXZ61_21645</name>
</gene>
<dbReference type="PRINTS" id="PR00039">
    <property type="entry name" value="HTHLYSR"/>
</dbReference>
<dbReference type="PANTHER" id="PTHR30537">
    <property type="entry name" value="HTH-TYPE TRANSCRIPTIONAL REGULATOR"/>
    <property type="match status" value="1"/>
</dbReference>
<dbReference type="PANTHER" id="PTHR30537:SF5">
    <property type="entry name" value="HTH-TYPE TRANSCRIPTIONAL ACTIVATOR TTDR-RELATED"/>
    <property type="match status" value="1"/>
</dbReference>
<dbReference type="PROSITE" id="PS50931">
    <property type="entry name" value="HTH_LYSR"/>
    <property type="match status" value="1"/>
</dbReference>
<evidence type="ECO:0000313" key="7">
    <source>
        <dbReference type="Proteomes" id="UP000317365"/>
    </source>
</evidence>
<keyword evidence="2" id="KW-0805">Transcription regulation</keyword>
<evidence type="ECO:0000313" key="6">
    <source>
        <dbReference type="EMBL" id="QDL56549.1"/>
    </source>
</evidence>
<dbReference type="Pfam" id="PF00126">
    <property type="entry name" value="HTH_1"/>
    <property type="match status" value="1"/>
</dbReference>
<evidence type="ECO:0000256" key="3">
    <source>
        <dbReference type="ARBA" id="ARBA00023125"/>
    </source>
</evidence>
<accession>A0A515EV97</accession>
<name>A0A515EV97_9BURK</name>
<dbReference type="Gene3D" id="3.40.190.290">
    <property type="match status" value="1"/>
</dbReference>
<dbReference type="KEGG" id="rhg:EXZ61_21645"/>
<dbReference type="Proteomes" id="UP000317365">
    <property type="component" value="Chromosome"/>
</dbReference>
<keyword evidence="3" id="KW-0238">DNA-binding</keyword>
<dbReference type="GO" id="GO:0006351">
    <property type="term" value="P:DNA-templated transcription"/>
    <property type="evidence" value="ECO:0007669"/>
    <property type="project" value="TreeGrafter"/>
</dbReference>
<keyword evidence="4" id="KW-0804">Transcription</keyword>
<dbReference type="RefSeq" id="WP_142813984.1">
    <property type="nucleotide sequence ID" value="NZ_CP036282.1"/>
</dbReference>
<dbReference type="FunFam" id="1.10.10.10:FF:000001">
    <property type="entry name" value="LysR family transcriptional regulator"/>
    <property type="match status" value="1"/>
</dbReference>
<dbReference type="InterPro" id="IPR000847">
    <property type="entry name" value="LysR_HTH_N"/>
</dbReference>
<organism evidence="6 7">
    <name type="scientific">Rhodoferax aquaticus</name>
    <dbReference type="NCBI Taxonomy" id="2527691"/>
    <lineage>
        <taxon>Bacteria</taxon>
        <taxon>Pseudomonadati</taxon>
        <taxon>Pseudomonadota</taxon>
        <taxon>Betaproteobacteria</taxon>
        <taxon>Burkholderiales</taxon>
        <taxon>Comamonadaceae</taxon>
        <taxon>Rhodoferax</taxon>
    </lineage>
</organism>
<dbReference type="InterPro" id="IPR058163">
    <property type="entry name" value="LysR-type_TF_proteobact-type"/>
</dbReference>
<dbReference type="GO" id="GO:0003700">
    <property type="term" value="F:DNA-binding transcription factor activity"/>
    <property type="evidence" value="ECO:0007669"/>
    <property type="project" value="InterPro"/>
</dbReference>
<dbReference type="EMBL" id="CP036282">
    <property type="protein sequence ID" value="QDL56549.1"/>
    <property type="molecule type" value="Genomic_DNA"/>
</dbReference>
<protein>
    <submittedName>
        <fullName evidence="6">LysR family transcriptional regulator</fullName>
    </submittedName>
</protein>
<feature type="domain" description="HTH lysR-type" evidence="5">
    <location>
        <begin position="1"/>
        <end position="59"/>
    </location>
</feature>
<dbReference type="CDD" id="cd08471">
    <property type="entry name" value="PBP2_CrgA_like_2"/>
    <property type="match status" value="1"/>
</dbReference>
<sequence length="299" mass="32768">MDRFHLINVFVAVVDTNGFAGAARKLSMSPPAVTRAINELEQHLGLRLLTRTTRTVRVTDAGERYVQDCRRILADMLEADESVSGMHASPRGRLTISAPVLFGGLYVTPVITEYLARYPDVSASCLFLDRIVNLVDEGVDVAVRIGELPDSSMQAIRVGQVRRVICASPDYLAKHGIPLVPDDLHAHTIVSSSSVTPNPVWKLVENGDIKSVHLEARMTTSTNDSALAAAAAGFGLTRLLSYQVAEHFRNGTLKTVLTEFEPAALPVHVVHREGRHAPQRVRAFIDLAVERLRADPRLN</sequence>
<reference evidence="7" key="1">
    <citation type="submission" date="2019-02" db="EMBL/GenBank/DDBJ databases">
        <title>Complete genome sequence of Rhodoferax sp. Gr-4.</title>
        <authorList>
            <person name="Jin L."/>
        </authorList>
    </citation>
    <scope>NUCLEOTIDE SEQUENCE [LARGE SCALE GENOMIC DNA]</scope>
    <source>
        <strain evidence="7">Gr-4</strain>
    </source>
</reference>
<dbReference type="Pfam" id="PF03466">
    <property type="entry name" value="LysR_substrate"/>
    <property type="match status" value="1"/>
</dbReference>
<evidence type="ECO:0000256" key="1">
    <source>
        <dbReference type="ARBA" id="ARBA00009437"/>
    </source>
</evidence>
<evidence type="ECO:0000259" key="5">
    <source>
        <dbReference type="PROSITE" id="PS50931"/>
    </source>
</evidence>
<dbReference type="SUPFAM" id="SSF46785">
    <property type="entry name" value="Winged helix' DNA-binding domain"/>
    <property type="match status" value="1"/>
</dbReference>
<dbReference type="GO" id="GO:0043565">
    <property type="term" value="F:sequence-specific DNA binding"/>
    <property type="evidence" value="ECO:0007669"/>
    <property type="project" value="TreeGrafter"/>
</dbReference>
<evidence type="ECO:0000256" key="4">
    <source>
        <dbReference type="ARBA" id="ARBA00023163"/>
    </source>
</evidence>